<evidence type="ECO:0000256" key="7">
    <source>
        <dbReference type="ARBA" id="ARBA00023204"/>
    </source>
</evidence>
<evidence type="ECO:0000313" key="12">
    <source>
        <dbReference type="EMBL" id="PWK89853.1"/>
    </source>
</evidence>
<gene>
    <name evidence="12" type="ORF">C7456_104206</name>
</gene>
<dbReference type="GO" id="GO:0005524">
    <property type="term" value="F:ATP binding"/>
    <property type="evidence" value="ECO:0007669"/>
    <property type="project" value="UniProtKB-KW"/>
</dbReference>
<dbReference type="NCBIfam" id="TIGR00634">
    <property type="entry name" value="recN"/>
    <property type="match status" value="1"/>
</dbReference>
<evidence type="ECO:0000256" key="10">
    <source>
        <dbReference type="SAM" id="Coils"/>
    </source>
</evidence>
<feature type="coiled-coil region" evidence="10">
    <location>
        <begin position="318"/>
        <end position="362"/>
    </location>
</feature>
<dbReference type="AlphaFoldDB" id="A0A316I8T3"/>
<dbReference type="FunFam" id="3.40.50.300:FF:000356">
    <property type="entry name" value="DNA repair protein RecN"/>
    <property type="match status" value="1"/>
</dbReference>
<dbReference type="InterPro" id="IPR004604">
    <property type="entry name" value="DNA_recomb/repair_RecN"/>
</dbReference>
<evidence type="ECO:0000313" key="13">
    <source>
        <dbReference type="Proteomes" id="UP000245812"/>
    </source>
</evidence>
<dbReference type="SUPFAM" id="SSF52540">
    <property type="entry name" value="P-loop containing nucleoside triphosphate hydrolases"/>
    <property type="match status" value="1"/>
</dbReference>
<keyword evidence="4" id="KW-0547">Nucleotide-binding</keyword>
<feature type="domain" description="RecF/RecN/SMC N-terminal" evidence="11">
    <location>
        <begin position="2"/>
        <end position="508"/>
    </location>
</feature>
<name>A0A316I8T3_9GAMM</name>
<evidence type="ECO:0000256" key="1">
    <source>
        <dbReference type="ARBA" id="ARBA00003618"/>
    </source>
</evidence>
<accession>A0A316I8T3</accession>
<dbReference type="GO" id="GO:0006281">
    <property type="term" value="P:DNA repair"/>
    <property type="evidence" value="ECO:0007669"/>
    <property type="project" value="UniProtKB-KW"/>
</dbReference>
<dbReference type="EMBL" id="QGHC01000004">
    <property type="protein sequence ID" value="PWK89853.1"/>
    <property type="molecule type" value="Genomic_DNA"/>
</dbReference>
<keyword evidence="5 9" id="KW-0227">DNA damage</keyword>
<dbReference type="NCBIfam" id="NF008121">
    <property type="entry name" value="PRK10869.1"/>
    <property type="match status" value="1"/>
</dbReference>
<evidence type="ECO:0000256" key="9">
    <source>
        <dbReference type="PIRNR" id="PIRNR003128"/>
    </source>
</evidence>
<proteinExistence type="inferred from homology"/>
<dbReference type="PIRSF" id="PIRSF003128">
    <property type="entry name" value="RecN"/>
    <property type="match status" value="1"/>
</dbReference>
<protein>
    <recommendedName>
        <fullName evidence="3 9">DNA repair protein RecN</fullName>
    </recommendedName>
    <alternativeName>
        <fullName evidence="8 9">Recombination protein N</fullName>
    </alternativeName>
</protein>
<comment type="similarity">
    <text evidence="2 9">Belongs to the RecN family.</text>
</comment>
<keyword evidence="13" id="KW-1185">Reference proteome</keyword>
<evidence type="ECO:0000256" key="8">
    <source>
        <dbReference type="ARBA" id="ARBA00033408"/>
    </source>
</evidence>
<keyword evidence="7 9" id="KW-0234">DNA repair</keyword>
<dbReference type="FunFam" id="3.40.50.300:FF:000319">
    <property type="entry name" value="DNA repair protein RecN"/>
    <property type="match status" value="1"/>
</dbReference>
<dbReference type="GO" id="GO:0006310">
    <property type="term" value="P:DNA recombination"/>
    <property type="evidence" value="ECO:0007669"/>
    <property type="project" value="InterPro"/>
</dbReference>
<dbReference type="Pfam" id="PF02463">
    <property type="entry name" value="SMC_N"/>
    <property type="match status" value="1"/>
</dbReference>
<keyword evidence="6" id="KW-0067">ATP-binding</keyword>
<evidence type="ECO:0000256" key="4">
    <source>
        <dbReference type="ARBA" id="ARBA00022741"/>
    </source>
</evidence>
<dbReference type="InterPro" id="IPR003395">
    <property type="entry name" value="RecF/RecN/SMC_N"/>
</dbReference>
<dbReference type="Gene3D" id="3.40.50.300">
    <property type="entry name" value="P-loop containing nucleotide triphosphate hydrolases"/>
    <property type="match status" value="2"/>
</dbReference>
<sequence>MLTSLYVRHFAVVEEAEVAFGPGMTVVSGETGAGKSLLVDALLLLAGARADSGMVREGCDRAELAAEFDLAGLPEARAWLEREALDEDGACQLRRVIRAEGSSRAWINGRPANASQLGELASLLVEIHGQHEHQALLSRAHQLALLDAYAGHEALAGQVRALAAQWRELGARIRKLGGGEDREQRLELLRHELAELEQWALPPAALAELEASHKRLANAGRLAEGVAGVAELIDGDGDFALRRALGRAQAELARLAALDERLNGMVELLDSAAIQLGEASDGLQRYAQDVDLDPERYAEVDAHLARLHELARRHRLPAAELTDRLAALRAELEELEGAGATLAGLQAERDRLRREYDQAAAALGASRRAAAQRLGAEVGALMGELGMPGGRLLVELEPAGDDEPDAQGRERCELLVSANPGQPPRPLRKVASGGELARISLAIEVAALGKDSVGTMVFDEVDSGIGGAVAEVVGQKLRALGAQRQVLCVTHLPQVAAQGHAHLKVSKRSEDGVTRTCIETLSAEGRRDELARMLGGVEITRETKAHAKQMLERAQTG</sequence>
<dbReference type="PANTHER" id="PTHR11059:SF0">
    <property type="entry name" value="DNA REPAIR PROTEIN RECN"/>
    <property type="match status" value="1"/>
</dbReference>
<dbReference type="GO" id="GO:0043590">
    <property type="term" value="C:bacterial nucleoid"/>
    <property type="evidence" value="ECO:0007669"/>
    <property type="project" value="TreeGrafter"/>
</dbReference>
<dbReference type="CDD" id="cd03241">
    <property type="entry name" value="ABC_RecN"/>
    <property type="match status" value="2"/>
</dbReference>
<evidence type="ECO:0000256" key="2">
    <source>
        <dbReference type="ARBA" id="ARBA00009441"/>
    </source>
</evidence>
<dbReference type="PANTHER" id="PTHR11059">
    <property type="entry name" value="DNA REPAIR PROTEIN RECN"/>
    <property type="match status" value="1"/>
</dbReference>
<evidence type="ECO:0000256" key="3">
    <source>
        <dbReference type="ARBA" id="ARBA00021315"/>
    </source>
</evidence>
<dbReference type="OrthoDB" id="9806954at2"/>
<dbReference type="Proteomes" id="UP000245812">
    <property type="component" value="Unassembled WGS sequence"/>
</dbReference>
<keyword evidence="10" id="KW-0175">Coiled coil</keyword>
<comment type="caution">
    <text evidence="12">The sequence shown here is derived from an EMBL/GenBank/DDBJ whole genome shotgun (WGS) entry which is preliminary data.</text>
</comment>
<comment type="function">
    <text evidence="1 9">May be involved in recombinational repair of damaged DNA.</text>
</comment>
<evidence type="ECO:0000256" key="5">
    <source>
        <dbReference type="ARBA" id="ARBA00022763"/>
    </source>
</evidence>
<dbReference type="InterPro" id="IPR027417">
    <property type="entry name" value="P-loop_NTPase"/>
</dbReference>
<evidence type="ECO:0000256" key="6">
    <source>
        <dbReference type="ARBA" id="ARBA00022840"/>
    </source>
</evidence>
<dbReference type="RefSeq" id="WP_109722967.1">
    <property type="nucleotide sequence ID" value="NZ_MSZV01000007.1"/>
</dbReference>
<organism evidence="12 13">
    <name type="scientific">Fulvimonas soli</name>
    <dbReference type="NCBI Taxonomy" id="155197"/>
    <lineage>
        <taxon>Bacteria</taxon>
        <taxon>Pseudomonadati</taxon>
        <taxon>Pseudomonadota</taxon>
        <taxon>Gammaproteobacteria</taxon>
        <taxon>Lysobacterales</taxon>
        <taxon>Rhodanobacteraceae</taxon>
        <taxon>Fulvimonas</taxon>
    </lineage>
</organism>
<reference evidence="12 13" key="1">
    <citation type="submission" date="2018-05" db="EMBL/GenBank/DDBJ databases">
        <title>Genomic Encyclopedia of Type Strains, Phase IV (KMG-IV): sequencing the most valuable type-strain genomes for metagenomic binning, comparative biology and taxonomic classification.</title>
        <authorList>
            <person name="Goeker M."/>
        </authorList>
    </citation>
    <scope>NUCLEOTIDE SEQUENCE [LARGE SCALE GENOMIC DNA]</scope>
    <source>
        <strain evidence="12 13">DSM 14263</strain>
    </source>
</reference>
<evidence type="ECO:0000259" key="11">
    <source>
        <dbReference type="Pfam" id="PF02463"/>
    </source>
</evidence>
<dbReference type="GO" id="GO:0009432">
    <property type="term" value="P:SOS response"/>
    <property type="evidence" value="ECO:0007669"/>
    <property type="project" value="TreeGrafter"/>
</dbReference>